<feature type="binding site" evidence="9">
    <location>
        <position position="79"/>
    </location>
    <ligand>
        <name>Mg(2+)</name>
        <dbReference type="ChEBI" id="CHEBI:18420"/>
    </ligand>
</feature>
<dbReference type="FunFam" id="3.20.20.70:FF:000096">
    <property type="entry name" value="Thiamine-phosphate synthase"/>
    <property type="match status" value="1"/>
</dbReference>
<evidence type="ECO:0000313" key="13">
    <source>
        <dbReference type="EMBL" id="KAB2953324.1"/>
    </source>
</evidence>
<comment type="pathway">
    <text evidence="1 9 11">Cofactor biosynthesis; thiamine diphosphate biosynthesis; thiamine phosphate from 4-amino-2-methyl-5-diphosphomethylpyrimidine and 4-methyl-5-(2-phosphoethyl)-thiazole: step 1/1.</text>
</comment>
<feature type="binding site" evidence="9">
    <location>
        <position position="145"/>
    </location>
    <ligand>
        <name>4-amino-2-methyl-5-(diphosphooxymethyl)pyrimidine</name>
        <dbReference type="ChEBI" id="CHEBI:57841"/>
    </ligand>
</feature>
<keyword evidence="14" id="KW-1185">Reference proteome</keyword>
<dbReference type="HAMAP" id="MF_00097">
    <property type="entry name" value="TMP_synthase"/>
    <property type="match status" value="1"/>
</dbReference>
<dbReference type="PANTHER" id="PTHR20857:SF23">
    <property type="entry name" value="THIAMINE BIOSYNTHETIC BIFUNCTIONAL ENZYME"/>
    <property type="match status" value="1"/>
</dbReference>
<organism evidence="13 14">
    <name type="scientific">Heliorestis acidaminivorans</name>
    <dbReference type="NCBI Taxonomy" id="553427"/>
    <lineage>
        <taxon>Bacteria</taxon>
        <taxon>Bacillati</taxon>
        <taxon>Bacillota</taxon>
        <taxon>Clostridia</taxon>
        <taxon>Eubacteriales</taxon>
        <taxon>Heliobacteriaceae</taxon>
        <taxon>Heliorestis</taxon>
    </lineage>
</organism>
<keyword evidence="5 9" id="KW-0784">Thiamine biosynthesis</keyword>
<dbReference type="Pfam" id="PF02581">
    <property type="entry name" value="TMP-TENI"/>
    <property type="match status" value="1"/>
</dbReference>
<evidence type="ECO:0000256" key="1">
    <source>
        <dbReference type="ARBA" id="ARBA00005165"/>
    </source>
</evidence>
<dbReference type="SUPFAM" id="SSF51391">
    <property type="entry name" value="Thiamin phosphate synthase"/>
    <property type="match status" value="1"/>
</dbReference>
<dbReference type="PANTHER" id="PTHR20857">
    <property type="entry name" value="THIAMINE-PHOSPHATE PYROPHOSPHORYLASE"/>
    <property type="match status" value="1"/>
</dbReference>
<evidence type="ECO:0000256" key="5">
    <source>
        <dbReference type="ARBA" id="ARBA00022977"/>
    </source>
</evidence>
<evidence type="ECO:0000256" key="2">
    <source>
        <dbReference type="ARBA" id="ARBA00022679"/>
    </source>
</evidence>
<feature type="binding site" evidence="9">
    <location>
        <position position="173"/>
    </location>
    <ligand>
        <name>2-[(2R,5Z)-2-carboxy-4-methylthiazol-5(2H)-ylidene]ethyl phosphate</name>
        <dbReference type="ChEBI" id="CHEBI:62899"/>
    </ligand>
</feature>
<comment type="cofactor">
    <cofactor evidence="9">
        <name>Mg(2+)</name>
        <dbReference type="ChEBI" id="CHEBI:18420"/>
    </cofactor>
    <text evidence="9">Binds 1 Mg(2+) ion per subunit.</text>
</comment>
<evidence type="ECO:0000256" key="7">
    <source>
        <dbReference type="ARBA" id="ARBA00047851"/>
    </source>
</evidence>
<proteinExistence type="inferred from homology"/>
<dbReference type="Gene3D" id="3.20.20.70">
    <property type="entry name" value="Aldolase class I"/>
    <property type="match status" value="1"/>
</dbReference>
<dbReference type="AlphaFoldDB" id="A0A6I0EV34"/>
<keyword evidence="4 9" id="KW-0460">Magnesium</keyword>
<comment type="function">
    <text evidence="9">Condenses 4-methyl-5-(beta-hydroxyethyl)thiazole monophosphate (THZ-P) and 2-methyl-4-amino-5-hydroxymethyl pyrimidine pyrophosphate (HMP-PP) to form thiamine monophosphate (TMP).</text>
</comment>
<dbReference type="GO" id="GO:0009228">
    <property type="term" value="P:thiamine biosynthetic process"/>
    <property type="evidence" value="ECO:0007669"/>
    <property type="project" value="UniProtKB-KW"/>
</dbReference>
<evidence type="ECO:0000256" key="4">
    <source>
        <dbReference type="ARBA" id="ARBA00022842"/>
    </source>
</evidence>
<evidence type="ECO:0000256" key="11">
    <source>
        <dbReference type="RuleBase" id="RU004253"/>
    </source>
</evidence>
<keyword evidence="2 9" id="KW-0808">Transferase</keyword>
<dbReference type="GO" id="GO:0000287">
    <property type="term" value="F:magnesium ion binding"/>
    <property type="evidence" value="ECO:0007669"/>
    <property type="project" value="UniProtKB-UniRule"/>
</dbReference>
<evidence type="ECO:0000256" key="3">
    <source>
        <dbReference type="ARBA" id="ARBA00022723"/>
    </source>
</evidence>
<evidence type="ECO:0000256" key="6">
    <source>
        <dbReference type="ARBA" id="ARBA00047334"/>
    </source>
</evidence>
<dbReference type="InterPro" id="IPR034291">
    <property type="entry name" value="TMP_synthase"/>
</dbReference>
<dbReference type="InterPro" id="IPR013785">
    <property type="entry name" value="Aldolase_TIM"/>
</dbReference>
<dbReference type="Proteomes" id="UP000468766">
    <property type="component" value="Unassembled WGS sequence"/>
</dbReference>
<evidence type="ECO:0000313" key="14">
    <source>
        <dbReference type="Proteomes" id="UP000468766"/>
    </source>
</evidence>
<comment type="caution">
    <text evidence="9">Lacks conserved residue(s) required for the propagation of feature annotation.</text>
</comment>
<comment type="similarity">
    <text evidence="9 10">Belongs to the thiamine-phosphate synthase family.</text>
</comment>
<dbReference type="GO" id="GO:0005737">
    <property type="term" value="C:cytoplasm"/>
    <property type="evidence" value="ECO:0007669"/>
    <property type="project" value="TreeGrafter"/>
</dbReference>
<comment type="catalytic activity">
    <reaction evidence="7 9 10">
        <text>2-(2-carboxy-4-methylthiazol-5-yl)ethyl phosphate + 4-amino-2-methyl-5-(diphosphooxymethyl)pyrimidine + 2 H(+) = thiamine phosphate + CO2 + diphosphate</text>
        <dbReference type="Rhea" id="RHEA:47848"/>
        <dbReference type="ChEBI" id="CHEBI:15378"/>
        <dbReference type="ChEBI" id="CHEBI:16526"/>
        <dbReference type="ChEBI" id="CHEBI:33019"/>
        <dbReference type="ChEBI" id="CHEBI:37575"/>
        <dbReference type="ChEBI" id="CHEBI:57841"/>
        <dbReference type="ChEBI" id="CHEBI:62890"/>
        <dbReference type="EC" id="2.5.1.3"/>
    </reaction>
</comment>
<dbReference type="NCBIfam" id="TIGR00693">
    <property type="entry name" value="thiE"/>
    <property type="match status" value="1"/>
</dbReference>
<dbReference type="InterPro" id="IPR036206">
    <property type="entry name" value="ThiamineP_synth_sf"/>
</dbReference>
<dbReference type="EC" id="2.5.1.3" evidence="9"/>
<dbReference type="GO" id="GO:0004789">
    <property type="term" value="F:thiamine-phosphate diphosphorylase activity"/>
    <property type="evidence" value="ECO:0007669"/>
    <property type="project" value="UniProtKB-UniRule"/>
</dbReference>
<evidence type="ECO:0000259" key="12">
    <source>
        <dbReference type="Pfam" id="PF02581"/>
    </source>
</evidence>
<comment type="catalytic activity">
    <reaction evidence="8 9 10">
        <text>2-[(2R,5Z)-2-carboxy-4-methylthiazol-5(2H)-ylidene]ethyl phosphate + 4-amino-2-methyl-5-(diphosphooxymethyl)pyrimidine + 2 H(+) = thiamine phosphate + CO2 + diphosphate</text>
        <dbReference type="Rhea" id="RHEA:47844"/>
        <dbReference type="ChEBI" id="CHEBI:15378"/>
        <dbReference type="ChEBI" id="CHEBI:16526"/>
        <dbReference type="ChEBI" id="CHEBI:33019"/>
        <dbReference type="ChEBI" id="CHEBI:37575"/>
        <dbReference type="ChEBI" id="CHEBI:57841"/>
        <dbReference type="ChEBI" id="CHEBI:62899"/>
        <dbReference type="EC" id="2.5.1.3"/>
    </reaction>
</comment>
<feature type="binding site" evidence="9">
    <location>
        <begin position="46"/>
        <end position="50"/>
    </location>
    <ligand>
        <name>4-amino-2-methyl-5-(diphosphooxymethyl)pyrimidine</name>
        <dbReference type="ChEBI" id="CHEBI:57841"/>
    </ligand>
</feature>
<keyword evidence="3 9" id="KW-0479">Metal-binding</keyword>
<comment type="catalytic activity">
    <reaction evidence="6 9 10">
        <text>4-methyl-5-(2-phosphooxyethyl)-thiazole + 4-amino-2-methyl-5-(diphosphooxymethyl)pyrimidine + H(+) = thiamine phosphate + diphosphate</text>
        <dbReference type="Rhea" id="RHEA:22328"/>
        <dbReference type="ChEBI" id="CHEBI:15378"/>
        <dbReference type="ChEBI" id="CHEBI:33019"/>
        <dbReference type="ChEBI" id="CHEBI:37575"/>
        <dbReference type="ChEBI" id="CHEBI:57841"/>
        <dbReference type="ChEBI" id="CHEBI:58296"/>
        <dbReference type="EC" id="2.5.1.3"/>
    </reaction>
</comment>
<protein>
    <recommendedName>
        <fullName evidence="9">Thiamine-phosphate synthase</fullName>
        <shortName evidence="9">TP synthase</shortName>
        <shortName evidence="9">TPS</shortName>
        <ecNumber evidence="9">2.5.1.3</ecNumber>
    </recommendedName>
    <alternativeName>
        <fullName evidence="9">Thiamine-phosphate pyrophosphorylase</fullName>
        <shortName evidence="9">TMP pyrophosphorylase</shortName>
        <shortName evidence="9">TMP-PPase</shortName>
    </alternativeName>
</protein>
<comment type="caution">
    <text evidence="13">The sequence shown here is derived from an EMBL/GenBank/DDBJ whole genome shotgun (WGS) entry which is preliminary data.</text>
</comment>
<feature type="binding site" evidence="9">
    <location>
        <position position="98"/>
    </location>
    <ligand>
        <name>Mg(2+)</name>
        <dbReference type="ChEBI" id="CHEBI:18420"/>
    </ligand>
</feature>
<feature type="binding site" evidence="9">
    <location>
        <position position="78"/>
    </location>
    <ligand>
        <name>4-amino-2-methyl-5-(diphosphooxymethyl)pyrimidine</name>
        <dbReference type="ChEBI" id="CHEBI:57841"/>
    </ligand>
</feature>
<reference evidence="13 14" key="1">
    <citation type="submission" date="2019-10" db="EMBL/GenBank/DDBJ databases">
        <title>Whole-genome sequence of the extremophile Heliorestis acidaminivorans DSM 24790.</title>
        <authorList>
            <person name="Kyndt J.A."/>
            <person name="Meyer T.E."/>
        </authorList>
    </citation>
    <scope>NUCLEOTIDE SEQUENCE [LARGE SCALE GENOMIC DNA]</scope>
    <source>
        <strain evidence="13 14">DSM 24790</strain>
    </source>
</reference>
<evidence type="ECO:0000256" key="8">
    <source>
        <dbReference type="ARBA" id="ARBA00047883"/>
    </source>
</evidence>
<feature type="domain" description="Thiamine phosphate synthase/TenI" evidence="12">
    <location>
        <begin position="15"/>
        <end position="196"/>
    </location>
</feature>
<accession>A0A6I0EV34</accession>
<dbReference type="EMBL" id="WBXO01000003">
    <property type="protein sequence ID" value="KAB2953324.1"/>
    <property type="molecule type" value="Genomic_DNA"/>
</dbReference>
<gene>
    <name evidence="9 13" type="primary">thiE</name>
    <name evidence="13" type="ORF">F9B85_05275</name>
</gene>
<dbReference type="UniPathway" id="UPA00060">
    <property type="reaction ID" value="UER00141"/>
</dbReference>
<dbReference type="GO" id="GO:0009229">
    <property type="term" value="P:thiamine diphosphate biosynthetic process"/>
    <property type="evidence" value="ECO:0007669"/>
    <property type="project" value="UniProtKB-UniRule"/>
</dbReference>
<name>A0A6I0EV34_9FIRM</name>
<dbReference type="OrthoDB" id="9812206at2"/>
<dbReference type="CDD" id="cd00564">
    <property type="entry name" value="TMP_TenI"/>
    <property type="match status" value="1"/>
</dbReference>
<sequence length="214" mass="23266">MKKMNRMGFSDGLLLYGILGREQALSNEELVSKVKSALAGGCDIVQLREKNIDSATYYHRALLLREVTREAGKKLFINDRLDIAMAVEADGVHLGQEDLPLSQARKLWPKGLIGITVRDATMARKAELAGADYVGAGPVFAPFSKQLADKPMGYEGLQEIRNHVRIPVFAIGGFDATNIEGLKTTGIQGVATIAALFAQDDPQKNAVELKKLLS</sequence>
<evidence type="ECO:0000256" key="10">
    <source>
        <dbReference type="RuleBase" id="RU003826"/>
    </source>
</evidence>
<dbReference type="InterPro" id="IPR022998">
    <property type="entry name" value="ThiamineP_synth_TenI"/>
</dbReference>
<evidence type="ECO:0000256" key="9">
    <source>
        <dbReference type="HAMAP-Rule" id="MF_00097"/>
    </source>
</evidence>
<feature type="binding site" evidence="9">
    <location>
        <position position="116"/>
    </location>
    <ligand>
        <name>4-amino-2-methyl-5-(diphosphooxymethyl)pyrimidine</name>
        <dbReference type="ChEBI" id="CHEBI:57841"/>
    </ligand>
</feature>